<keyword evidence="1" id="KW-0812">Transmembrane</keyword>
<gene>
    <name evidence="2" type="ORF">SAMN06295960_2876</name>
</gene>
<keyword evidence="3" id="KW-1185">Reference proteome</keyword>
<keyword evidence="1" id="KW-0472">Membrane</keyword>
<evidence type="ECO:0000256" key="1">
    <source>
        <dbReference type="SAM" id="Phobius"/>
    </source>
</evidence>
<evidence type="ECO:0000313" key="2">
    <source>
        <dbReference type="EMBL" id="SMG46809.1"/>
    </source>
</evidence>
<dbReference type="AlphaFoldDB" id="A0A1X7L0Y6"/>
<evidence type="ECO:0000313" key="3">
    <source>
        <dbReference type="Proteomes" id="UP000193834"/>
    </source>
</evidence>
<sequence length="41" mass="4629">MQKSRDEMDDDAVATGRGWLNGILLGATLWLVIILIVNWIM</sequence>
<dbReference type="RefSeq" id="WP_280522894.1">
    <property type="nucleotide sequence ID" value="NZ_FXAZ01000003.1"/>
</dbReference>
<keyword evidence="1" id="KW-1133">Transmembrane helix</keyword>
<dbReference type="Proteomes" id="UP000193834">
    <property type="component" value="Unassembled WGS sequence"/>
</dbReference>
<organism evidence="2 3">
    <name type="scientific">Paenibacillus aquistagni</name>
    <dbReference type="NCBI Taxonomy" id="1852522"/>
    <lineage>
        <taxon>Bacteria</taxon>
        <taxon>Bacillati</taxon>
        <taxon>Bacillota</taxon>
        <taxon>Bacilli</taxon>
        <taxon>Bacillales</taxon>
        <taxon>Paenibacillaceae</taxon>
        <taxon>Paenibacillus</taxon>
    </lineage>
</organism>
<name>A0A1X7L0Y6_9BACL</name>
<dbReference type="EMBL" id="FXAZ01000003">
    <property type="protein sequence ID" value="SMG46809.1"/>
    <property type="molecule type" value="Genomic_DNA"/>
</dbReference>
<reference evidence="2 3" key="1">
    <citation type="submission" date="2017-04" db="EMBL/GenBank/DDBJ databases">
        <authorList>
            <person name="Afonso C.L."/>
            <person name="Miller P.J."/>
            <person name="Scott M.A."/>
            <person name="Spackman E."/>
            <person name="Goraichik I."/>
            <person name="Dimitrov K.M."/>
            <person name="Suarez D.L."/>
            <person name="Swayne D.E."/>
        </authorList>
    </citation>
    <scope>NUCLEOTIDE SEQUENCE [LARGE SCALE GENOMIC DNA]</scope>
    <source>
        <strain evidence="2 3">11</strain>
    </source>
</reference>
<accession>A0A1X7L0Y6</accession>
<feature type="transmembrane region" description="Helical" evidence="1">
    <location>
        <begin position="20"/>
        <end position="40"/>
    </location>
</feature>
<proteinExistence type="predicted"/>
<protein>
    <submittedName>
        <fullName evidence="2">Uncharacterized protein</fullName>
    </submittedName>
</protein>